<feature type="compositionally biased region" description="Low complexity" evidence="22">
    <location>
        <begin position="812"/>
        <end position="821"/>
    </location>
</feature>
<evidence type="ECO:0000256" key="17">
    <source>
        <dbReference type="ARBA" id="ARBA00050157"/>
    </source>
</evidence>
<feature type="domain" description="TOG" evidence="23">
    <location>
        <begin position="464"/>
        <end position="709"/>
    </location>
</feature>
<keyword evidence="10" id="KW-0808">Transferase</keyword>
<accession>A0AAE9JDR8</accession>
<reference evidence="24 25" key="1">
    <citation type="submission" date="2022-04" db="EMBL/GenBank/DDBJ databases">
        <title>Chromosome-level reference genomes for two strains of Caenorhabditis briggsae: an improved platform for comparative genomics.</title>
        <authorList>
            <person name="Stevens L."/>
            <person name="Andersen E."/>
        </authorList>
    </citation>
    <scope>NUCLEOTIDE SEQUENCE [LARGE SCALE GENOMIC DNA]</scope>
    <source>
        <strain evidence="24">VX34</strain>
        <tissue evidence="24">Whole-organism</tissue>
    </source>
</reference>
<dbReference type="Pfam" id="PF05971">
    <property type="entry name" value="Methyltransf_10"/>
    <property type="match status" value="1"/>
</dbReference>
<evidence type="ECO:0000256" key="6">
    <source>
        <dbReference type="ARBA" id="ARBA00016119"/>
    </source>
</evidence>
<dbReference type="Pfam" id="PF12348">
    <property type="entry name" value="CLASP_N"/>
    <property type="match status" value="1"/>
</dbReference>
<keyword evidence="8" id="KW-0489">Methyltransferase</keyword>
<feature type="domain" description="TOG" evidence="23">
    <location>
        <begin position="1218"/>
        <end position="1459"/>
    </location>
</feature>
<evidence type="ECO:0000256" key="9">
    <source>
        <dbReference type="ARBA" id="ARBA00022618"/>
    </source>
</evidence>
<keyword evidence="14" id="KW-0206">Cytoskeleton</keyword>
<dbReference type="Proteomes" id="UP000829354">
    <property type="component" value="Chromosome III"/>
</dbReference>
<protein>
    <recommendedName>
        <fullName evidence="6">U6 small nuclear RNA (adenine-(43)-N(6))-methyltransferase</fullName>
        <ecNumber evidence="5">2.1.1.346</ecNumber>
        <ecNumber evidence="4">2.1.1.348</ecNumber>
    </recommendedName>
    <alternativeName>
        <fullName evidence="21">N(6)-adenosine-methyltransferase mett-10</fullName>
    </alternativeName>
</protein>
<evidence type="ECO:0000256" key="14">
    <source>
        <dbReference type="ARBA" id="ARBA00023212"/>
    </source>
</evidence>
<evidence type="ECO:0000256" key="10">
    <source>
        <dbReference type="ARBA" id="ARBA00022679"/>
    </source>
</evidence>
<dbReference type="Gene3D" id="1.25.10.10">
    <property type="entry name" value="Leucine-rich Repeat Variant"/>
    <property type="match status" value="3"/>
</dbReference>
<feature type="compositionally biased region" description="Polar residues" evidence="22">
    <location>
        <begin position="862"/>
        <end position="874"/>
    </location>
</feature>
<name>A0AAE9JDR8_CAEBR</name>
<dbReference type="GO" id="GO:0120048">
    <property type="term" value="F:U6 snRNA (adenine-(43)-N(6))-methyltransferase activity"/>
    <property type="evidence" value="ECO:0007669"/>
    <property type="project" value="UniProtKB-EC"/>
</dbReference>
<evidence type="ECO:0000259" key="23">
    <source>
        <dbReference type="SMART" id="SM01349"/>
    </source>
</evidence>
<dbReference type="GO" id="GO:0005874">
    <property type="term" value="C:microtubule"/>
    <property type="evidence" value="ECO:0007669"/>
    <property type="project" value="UniProtKB-KW"/>
</dbReference>
<keyword evidence="13" id="KW-0498">Mitosis</keyword>
<feature type="compositionally biased region" description="Low complexity" evidence="22">
    <location>
        <begin position="699"/>
        <end position="711"/>
    </location>
</feature>
<dbReference type="GO" id="GO:0030953">
    <property type="term" value="P:astral microtubule organization"/>
    <property type="evidence" value="ECO:0007669"/>
    <property type="project" value="UniProtKB-ARBA"/>
</dbReference>
<evidence type="ECO:0000256" key="19">
    <source>
        <dbReference type="ARBA" id="ARBA00053215"/>
    </source>
</evidence>
<comment type="subcellular location">
    <subcellularLocation>
        <location evidence="1">Cytoplasm</location>
        <location evidence="1">Cytoskeleton</location>
    </subcellularLocation>
</comment>
<dbReference type="InterPro" id="IPR029063">
    <property type="entry name" value="SAM-dependent_MTases_sf"/>
</dbReference>
<dbReference type="GO" id="GO:0032259">
    <property type="term" value="P:methylation"/>
    <property type="evidence" value="ECO:0007669"/>
    <property type="project" value="UniProtKB-KW"/>
</dbReference>
<keyword evidence="15" id="KW-0469">Meiosis</keyword>
<dbReference type="EMBL" id="CP092622">
    <property type="protein sequence ID" value="UMM24312.1"/>
    <property type="molecule type" value="Genomic_DNA"/>
</dbReference>
<evidence type="ECO:0000256" key="13">
    <source>
        <dbReference type="ARBA" id="ARBA00022776"/>
    </source>
</evidence>
<dbReference type="GO" id="GO:0001734">
    <property type="term" value="F:mRNA m(6)A methyltransferase activity"/>
    <property type="evidence" value="ECO:0007669"/>
    <property type="project" value="UniProtKB-EC"/>
</dbReference>
<dbReference type="Gene3D" id="3.40.50.150">
    <property type="entry name" value="Vaccinia Virus protein VP39"/>
    <property type="match status" value="1"/>
</dbReference>
<feature type="region of interest" description="Disordered" evidence="22">
    <location>
        <begin position="699"/>
        <end position="723"/>
    </location>
</feature>
<comment type="function">
    <text evidence="19">RNA N6-methyltransferase that methylates adenosine residues at the N(6) position of a subset of RNAs and is involved in S-adenosyl-L-methionine homeostasis by regulating splicing of S-adenosylmethionine synthase transcripts (sams-3, sams-4 and sams-5). Able to N6-methylate a subset of mRNAs containing the 5'UACAGAAAC-3' nonamer sequence. Plays a key role in S-adenosyl-L-methionine homeostasis: under rich-diet conditions, catalyzes N6-methylation of S-adenosylmethionine synthase mRNAs (sams-3, sams-4 and sams-5), directly inhibiting splicing and protein production of S-adenosylmethionine synthase. In addition to mRNAs, also able to mediate N6-methylation of U6 small nuclear RNA (U6 snRNA). Required for gamete production, inhibiting germ cell proliferative fate and ensuring germ cell meiotic development. Also promotes progression of the mitotic cell cycle in those germ cells that continue to proliferate. Plays a role in the development of the vulva, somatic gonad and embryo.</text>
</comment>
<dbReference type="FunFam" id="3.40.50.150:FF:000388">
    <property type="entry name" value="U6 small nuclear RNA (adenine-(43)-N(6))-methyltransferase"/>
    <property type="match status" value="1"/>
</dbReference>
<dbReference type="InterPro" id="IPR016024">
    <property type="entry name" value="ARM-type_fold"/>
</dbReference>
<dbReference type="PANTHER" id="PTHR13393">
    <property type="entry name" value="SAM-DEPENDENT METHYLTRANSFERASE"/>
    <property type="match status" value="1"/>
</dbReference>
<comment type="similarity">
    <text evidence="2">Belongs to the methyltransferase superfamily. METTL16/RlmF family.</text>
</comment>
<evidence type="ECO:0000256" key="7">
    <source>
        <dbReference type="ARBA" id="ARBA00022490"/>
    </source>
</evidence>
<evidence type="ECO:0000256" key="2">
    <source>
        <dbReference type="ARBA" id="ARBA00005878"/>
    </source>
</evidence>
<keyword evidence="25" id="KW-1185">Reference proteome</keyword>
<dbReference type="FunFam" id="1.25.10.10:FF:000607">
    <property type="entry name" value="Protein CLASP-2"/>
    <property type="match status" value="1"/>
</dbReference>
<keyword evidence="12" id="KW-0493">Microtubule</keyword>
<proteinExistence type="inferred from homology"/>
<evidence type="ECO:0000256" key="16">
    <source>
        <dbReference type="ARBA" id="ARBA00023306"/>
    </source>
</evidence>
<evidence type="ECO:0000256" key="15">
    <source>
        <dbReference type="ARBA" id="ARBA00023254"/>
    </source>
</evidence>
<evidence type="ECO:0000256" key="4">
    <source>
        <dbReference type="ARBA" id="ARBA00012160"/>
    </source>
</evidence>
<keyword evidence="7" id="KW-0963">Cytoplasm</keyword>
<evidence type="ECO:0000256" key="1">
    <source>
        <dbReference type="ARBA" id="ARBA00004245"/>
    </source>
</evidence>
<dbReference type="EC" id="2.1.1.346" evidence="5"/>
<feature type="region of interest" description="Disordered" evidence="22">
    <location>
        <begin position="755"/>
        <end position="831"/>
    </location>
</feature>
<dbReference type="GO" id="GO:0040001">
    <property type="term" value="P:establishment of mitotic spindle localization"/>
    <property type="evidence" value="ECO:0007669"/>
    <property type="project" value="UniProtKB-ARBA"/>
</dbReference>
<keyword evidence="9" id="KW-0132">Cell division</keyword>
<keyword evidence="16" id="KW-0131">Cell cycle</keyword>
<dbReference type="PANTHER" id="PTHR13393:SF0">
    <property type="entry name" value="RNA N6-ADENOSINE-METHYLTRANSFERASE METTL16"/>
    <property type="match status" value="1"/>
</dbReference>
<dbReference type="SMART" id="SM01349">
    <property type="entry name" value="TOG"/>
    <property type="match status" value="2"/>
</dbReference>
<evidence type="ECO:0000256" key="21">
    <source>
        <dbReference type="ARBA" id="ARBA00080601"/>
    </source>
</evidence>
<comment type="subunit">
    <text evidence="20">Self-associates. Interacts with dlc-1; the interaction is direct, and is required for nuclear localization of mett-10.</text>
</comment>
<evidence type="ECO:0000256" key="11">
    <source>
        <dbReference type="ARBA" id="ARBA00022691"/>
    </source>
</evidence>
<feature type="region of interest" description="Disordered" evidence="22">
    <location>
        <begin position="862"/>
        <end position="894"/>
    </location>
</feature>
<evidence type="ECO:0000256" key="20">
    <source>
        <dbReference type="ARBA" id="ARBA00063626"/>
    </source>
</evidence>
<evidence type="ECO:0000256" key="12">
    <source>
        <dbReference type="ARBA" id="ARBA00022701"/>
    </source>
</evidence>
<evidence type="ECO:0000256" key="22">
    <source>
        <dbReference type="SAM" id="MobiDB-lite"/>
    </source>
</evidence>
<comment type="similarity">
    <text evidence="3">Belongs to the CLASP family.</text>
</comment>
<dbReference type="InterPro" id="IPR011989">
    <property type="entry name" value="ARM-like"/>
</dbReference>
<dbReference type="InterPro" id="IPR024395">
    <property type="entry name" value="CLASP_N_dom"/>
</dbReference>
<evidence type="ECO:0000256" key="18">
    <source>
        <dbReference type="ARBA" id="ARBA00051695"/>
    </source>
</evidence>
<organism evidence="24 25">
    <name type="scientific">Caenorhabditis briggsae</name>
    <dbReference type="NCBI Taxonomy" id="6238"/>
    <lineage>
        <taxon>Eukaryota</taxon>
        <taxon>Metazoa</taxon>
        <taxon>Ecdysozoa</taxon>
        <taxon>Nematoda</taxon>
        <taxon>Chromadorea</taxon>
        <taxon>Rhabditida</taxon>
        <taxon>Rhabditina</taxon>
        <taxon>Rhabditomorpha</taxon>
        <taxon>Rhabditoidea</taxon>
        <taxon>Rhabditidae</taxon>
        <taxon>Peloderinae</taxon>
        <taxon>Caenorhabditis</taxon>
    </lineage>
</organism>
<evidence type="ECO:0000313" key="24">
    <source>
        <dbReference type="EMBL" id="UMM24312.1"/>
    </source>
</evidence>
<dbReference type="InterPro" id="IPR034085">
    <property type="entry name" value="TOG"/>
</dbReference>
<sequence>MAQGNEMHPRNPYRDKPPDFKALAIEYPEFRKFCQYVSNGKVTFDFRKDAAVRCLTQTLLKKDFSLNVNLPAGHLVPRVAQKLNYCLLIDDILQANSLTSNVVGIDIGTGTSCIHALIGARHFGWKFVATDGDENSVQVAHENVARNEMGDSICVVHVNPAVKTVLMDVINSMPDSEFSFCMCNPPFFEKSDKEERFCEEPSLSNETYSNNFDFDMRSAPHSETIASSAELYVEGGEVAFVNRIIDDSVCLRDRIKFYTTMIGRKSSLKPLLQRLERFGENVKFLVHPLNQGKTKRWMLAWTFAKEMTLNTALKFQNSSISFQCPKPGLVKLMQEISRLGGRWSQEQPSVLVAEFKSVTWTNQRARRKANALLFENSAKRARWNTSSVACEAMMESFKTSDPAAVDTSSQAYFPLPSGVTPRPIVKLRIQVDPDDKLLLVMSRVVSRTVPGGACVVNKDDFLKSFNDVDKVSVSSLADAKSKFDQVIAILSKSQEDWNKRRTQLQIIRSIVINCEDVIGRDQLLGQLVRLADCLDLSVKDLRSQILREAAITCSFLFEKYRNDVHQIAERCLPTAFSQLAVSTKVMATSGATLTLFLVQYVQTKQIFTCLTTYSTSKDKNQRRQLCVLLEIVIEHWNDKLKKSILPQIMELIKSAISDADPETRAAGRKAFNKLDAIHSEEADKLFASVDANKQKMLRASDAASSSTSVNSERGSAPFRSKLSAGSVGGMRNVPNISSKFLAQRSASAIDTKQVTRMTTSVSRTPNTRPMTTRTLSKVDTSPGGSKFARPTVGTLGPRTTSNLRARGSVPTSQPGSRNGSPPRRPSTTGTLPMEMQRVKSNLGSSSFVSSLTPDQAESLQKAMNTAKESLGQPSRTEDDEFLLPKRKPKTPQKSAVDISRVEAVIRACVSTSANEKRDGIKMLSTIVSEPNLSQIELKNIGQVLNRLLGEATNPVVLESVASFVKAHHSRLSEWLKLGLGKMFAKKGSEMMPIMKKHIVTTINAILSSFDPALQLKATCELMCDPIHLLSPKARVALLEYLTDLLEKHMERGSPFNTKEVKATILKMFSWMSDQRNMQQIVPHGEKVLCGLFALNAADFSALFNDFNPDYREWAYRILQAHGHNQHAPAPESPSPVRDQQVRANISNTAAQIEDFVVARNFELSAEKSPTSRGMLTSGFKRTDAEPLRPLESDMNTQRMDDISINESFDRLKLNSTTHLIDDVNEQSKYVASKIAQISGESGPEQYEGLYSIQTMLCEGSFTLWEQNFAKLLIAVFHVLSKSDSDANKKVALRVLTKMCTSQASRLFDSTEMAICKVLDAAVNSAEGTMNVTADDCLKTLATHLPLAKVVNICKVILNEGFQEKIQEAKASLVLKMMTRLFEGLQADELSPIIEDLAPCAIQAYDSPSSVVRKTAVYCLVAMVNKLGMQTMNSHLQRLSAGKMNLVQVYVNRAMSSSTHSHV</sequence>
<keyword evidence="11" id="KW-0949">S-adenosyl-L-methionine</keyword>
<comment type="catalytic activity">
    <reaction evidence="18">
        <text>an adenosine in mRNA + S-adenosyl-L-methionine = an N(6)-methyladenosine in mRNA + S-adenosyl-L-homocysteine + H(+)</text>
        <dbReference type="Rhea" id="RHEA:55584"/>
        <dbReference type="Rhea" id="RHEA-COMP:12414"/>
        <dbReference type="Rhea" id="RHEA-COMP:12417"/>
        <dbReference type="ChEBI" id="CHEBI:15378"/>
        <dbReference type="ChEBI" id="CHEBI:57856"/>
        <dbReference type="ChEBI" id="CHEBI:59789"/>
        <dbReference type="ChEBI" id="CHEBI:74411"/>
        <dbReference type="ChEBI" id="CHEBI:74449"/>
        <dbReference type="EC" id="2.1.1.348"/>
    </reaction>
    <physiologicalReaction direction="left-to-right" evidence="18">
        <dbReference type="Rhea" id="RHEA:55585"/>
    </physiologicalReaction>
</comment>
<dbReference type="InterPro" id="IPR010286">
    <property type="entry name" value="METTL16/RlmF"/>
</dbReference>
<dbReference type="EC" id="2.1.1.348" evidence="4"/>
<dbReference type="GO" id="GO:0051321">
    <property type="term" value="P:meiotic cell cycle"/>
    <property type="evidence" value="ECO:0007669"/>
    <property type="project" value="UniProtKB-KW"/>
</dbReference>
<dbReference type="GO" id="GO:0051301">
    <property type="term" value="P:cell division"/>
    <property type="evidence" value="ECO:0007669"/>
    <property type="project" value="UniProtKB-KW"/>
</dbReference>
<dbReference type="SUPFAM" id="SSF48371">
    <property type="entry name" value="ARM repeat"/>
    <property type="match status" value="2"/>
</dbReference>
<dbReference type="SUPFAM" id="SSF53335">
    <property type="entry name" value="S-adenosyl-L-methionine-dependent methyltransferases"/>
    <property type="match status" value="1"/>
</dbReference>
<gene>
    <name evidence="24" type="ORF">L5515_004600</name>
</gene>
<evidence type="ECO:0000256" key="8">
    <source>
        <dbReference type="ARBA" id="ARBA00022603"/>
    </source>
</evidence>
<comment type="catalytic activity">
    <reaction evidence="17">
        <text>adenosine in U6 snRNA + S-adenosyl-L-methionine = N(6)-methyladenosine in U6 snRNA + S-adenosyl-L-homocysteine + H(+)</text>
        <dbReference type="Rhea" id="RHEA:52808"/>
        <dbReference type="Rhea" id="RHEA-COMP:13573"/>
        <dbReference type="Rhea" id="RHEA-COMP:13574"/>
        <dbReference type="ChEBI" id="CHEBI:15378"/>
        <dbReference type="ChEBI" id="CHEBI:57856"/>
        <dbReference type="ChEBI" id="CHEBI:59789"/>
        <dbReference type="ChEBI" id="CHEBI:74411"/>
        <dbReference type="ChEBI" id="CHEBI:74449"/>
        <dbReference type="EC" id="2.1.1.346"/>
    </reaction>
    <physiologicalReaction direction="left-to-right" evidence="17">
        <dbReference type="Rhea" id="RHEA:52809"/>
    </physiologicalReaction>
</comment>
<evidence type="ECO:0000313" key="25">
    <source>
        <dbReference type="Proteomes" id="UP000829354"/>
    </source>
</evidence>
<evidence type="ECO:0000256" key="5">
    <source>
        <dbReference type="ARBA" id="ARBA00012166"/>
    </source>
</evidence>
<evidence type="ECO:0000256" key="3">
    <source>
        <dbReference type="ARBA" id="ARBA00009549"/>
    </source>
</evidence>
<feature type="compositionally biased region" description="Low complexity" evidence="22">
    <location>
        <begin position="763"/>
        <end position="774"/>
    </location>
</feature>